<reference evidence="1 2" key="1">
    <citation type="submission" date="2015-12" db="EMBL/GenBank/DDBJ databases">
        <title>Genome sequence of Tistrella mobilis MCCC 1A02139.</title>
        <authorList>
            <person name="Lu L."/>
            <person name="Lai Q."/>
            <person name="Shao Z."/>
            <person name="Qian P."/>
        </authorList>
    </citation>
    <scope>NUCLEOTIDE SEQUENCE [LARGE SCALE GENOMIC DNA]</scope>
    <source>
        <strain evidence="1 2">MCCC 1A02139</strain>
    </source>
</reference>
<dbReference type="Proteomes" id="UP000075787">
    <property type="component" value="Unassembled WGS sequence"/>
</dbReference>
<gene>
    <name evidence="1" type="ORF">AUP44_07050</name>
</gene>
<comment type="caution">
    <text evidence="1">The sequence shown here is derived from an EMBL/GenBank/DDBJ whole genome shotgun (WGS) entry which is preliminary data.</text>
</comment>
<accession>A0A162KRU6</accession>
<proteinExistence type="predicted"/>
<dbReference type="OrthoDB" id="8538693at2"/>
<organism evidence="1 2">
    <name type="scientific">Tistrella mobilis</name>
    <dbReference type="NCBI Taxonomy" id="171437"/>
    <lineage>
        <taxon>Bacteria</taxon>
        <taxon>Pseudomonadati</taxon>
        <taxon>Pseudomonadota</taxon>
        <taxon>Alphaproteobacteria</taxon>
        <taxon>Geminicoccales</taxon>
        <taxon>Geminicoccaceae</taxon>
        <taxon>Tistrella</taxon>
    </lineage>
</organism>
<dbReference type="AlphaFoldDB" id="A0A162KRU6"/>
<evidence type="ECO:0000313" key="2">
    <source>
        <dbReference type="Proteomes" id="UP000075787"/>
    </source>
</evidence>
<sequence length="365" mass="39032">MTVFGSDDSRLHHGQGMGPAIQALLGVMGRDLVPPEDRRRIMDVAAAIPAALARNSFGVELRADAPDGGPVDLCVAMTHQEVADPACTAADGPWRRLWSDVAWGRVVQTIDAWRGGMFPQLRDLLLEFDTGTPGARDAGVFTAPVDLADETPERVPTNCFHADPSVGFAPLCSLSGEIGPGIHASFRRLLDRLPPWAEVFQAGRMIGRAEGAETLRVVIRRLRPDAIPPLLAGEMDPEIRDQVLGSILPLSDRLQRAGGALALSVDLTPAGISPRVGIEINDDARFYMGRPGAWPQFFELMGEAGAAHPQLAESVLRAVGRHRLFARIPAAAILVGISHAKLLPATGGPAAKIYLGARLWHGVPE</sequence>
<protein>
    <submittedName>
        <fullName evidence="1">Uncharacterized protein</fullName>
    </submittedName>
</protein>
<name>A0A162KRU6_9PROT</name>
<evidence type="ECO:0000313" key="1">
    <source>
        <dbReference type="EMBL" id="KYO51957.1"/>
    </source>
</evidence>
<dbReference type="GeneID" id="97241737"/>
<dbReference type="RefSeq" id="WP_062765155.1">
    <property type="nucleotide sequence ID" value="NZ_CP121045.1"/>
</dbReference>
<dbReference type="EMBL" id="LPZR01000164">
    <property type="protein sequence ID" value="KYO51957.1"/>
    <property type="molecule type" value="Genomic_DNA"/>
</dbReference>